<sequence length="68" mass="7496">MHTSSILGTDGTGVMWQGPGRLNRAEAYKEAEQHALYWFGRKSGDVSVDDGIIVRNGEHVANILVERV</sequence>
<dbReference type="RefSeq" id="WP_070914309.1">
    <property type="nucleotide sequence ID" value="NZ_FSFF01000001.1"/>
</dbReference>
<dbReference type="Proteomes" id="UP000185210">
    <property type="component" value="Unassembled WGS sequence"/>
</dbReference>
<gene>
    <name evidence="1" type="ORF">SAMEA2070301_03208</name>
</gene>
<evidence type="ECO:0000313" key="1">
    <source>
        <dbReference type="EMBL" id="SIB19981.1"/>
    </source>
</evidence>
<organism evidence="1 2">
    <name type="scientific">Mycobacteroides abscessus subsp. abscessus</name>
    <dbReference type="NCBI Taxonomy" id="1185650"/>
    <lineage>
        <taxon>Bacteria</taxon>
        <taxon>Bacillati</taxon>
        <taxon>Actinomycetota</taxon>
        <taxon>Actinomycetes</taxon>
        <taxon>Mycobacteriales</taxon>
        <taxon>Mycobacteriaceae</taxon>
        <taxon>Mycobacteroides</taxon>
        <taxon>Mycobacteroides abscessus</taxon>
    </lineage>
</organism>
<dbReference type="AlphaFoldDB" id="A0AB38D0V8"/>
<comment type="caution">
    <text evidence="1">The sequence shown here is derived from an EMBL/GenBank/DDBJ whole genome shotgun (WGS) entry which is preliminary data.</text>
</comment>
<name>A0AB38D0V8_9MYCO</name>
<dbReference type="EMBL" id="FSHM01000004">
    <property type="protein sequence ID" value="SIB19981.1"/>
    <property type="molecule type" value="Genomic_DNA"/>
</dbReference>
<protein>
    <submittedName>
        <fullName evidence="1">Uncharacterized protein</fullName>
    </submittedName>
</protein>
<reference evidence="1 2" key="1">
    <citation type="submission" date="2016-11" db="EMBL/GenBank/DDBJ databases">
        <authorList>
            <consortium name="Pathogen Informatics"/>
        </authorList>
    </citation>
    <scope>NUCLEOTIDE SEQUENCE [LARGE SCALE GENOMIC DNA]</scope>
    <source>
        <strain evidence="1 2">104</strain>
    </source>
</reference>
<proteinExistence type="predicted"/>
<accession>A0AB38D0V8</accession>
<evidence type="ECO:0000313" key="2">
    <source>
        <dbReference type="Proteomes" id="UP000185210"/>
    </source>
</evidence>